<evidence type="ECO:0000313" key="2">
    <source>
        <dbReference type="EMBL" id="NHN84799.1"/>
    </source>
</evidence>
<gene>
    <name evidence="2" type="ORF">GOB93_09110</name>
</gene>
<keyword evidence="3" id="KW-1185">Reference proteome</keyword>
<dbReference type="Proteomes" id="UP000635278">
    <property type="component" value="Unassembled WGS sequence"/>
</dbReference>
<keyword evidence="1" id="KW-0812">Transmembrane</keyword>
<dbReference type="RefSeq" id="WP_173583194.1">
    <property type="nucleotide sequence ID" value="NZ_WOTB01000010.1"/>
</dbReference>
<dbReference type="EMBL" id="WOTB01000010">
    <property type="protein sequence ID" value="NHN84799.1"/>
    <property type="molecule type" value="Genomic_DNA"/>
</dbReference>
<proteinExistence type="predicted"/>
<keyword evidence="1" id="KW-0472">Membrane</keyword>
<comment type="caution">
    <text evidence="2">The sequence shown here is derived from an EMBL/GenBank/DDBJ whole genome shotgun (WGS) entry which is preliminary data.</text>
</comment>
<feature type="transmembrane region" description="Helical" evidence="1">
    <location>
        <begin position="148"/>
        <end position="176"/>
    </location>
</feature>
<reference evidence="2 3" key="1">
    <citation type="journal article" date="2020" name="Int. J. Syst. Evol. Microbiol.">
        <title>Novel acetic acid bacteria from cider fermentations: Acetobacter conturbans sp. nov. and Acetobacter fallax sp. nov.</title>
        <authorList>
            <person name="Sombolestani A.S."/>
            <person name="Cleenwerck I."/>
            <person name="Cnockaert M."/>
            <person name="Borremans W."/>
            <person name="Wieme A.D."/>
            <person name="De Vuyst L."/>
            <person name="Vandamme P."/>
        </authorList>
    </citation>
    <scope>NUCLEOTIDE SEQUENCE [LARGE SCALE GENOMIC DNA]</scope>
    <source>
        <strain evidence="2 3">LMG 30640</strain>
    </source>
</reference>
<evidence type="ECO:0000256" key="1">
    <source>
        <dbReference type="SAM" id="Phobius"/>
    </source>
</evidence>
<keyword evidence="1" id="KW-1133">Transmembrane helix</keyword>
<dbReference type="Pfam" id="PF09913">
    <property type="entry name" value="DUF2142"/>
    <property type="match status" value="1"/>
</dbReference>
<name>A0ABX0JPW2_9PROT</name>
<accession>A0ABX0JPW2</accession>
<protein>
    <submittedName>
        <fullName evidence="2">DUF2142 domain-containing protein</fullName>
    </submittedName>
</protein>
<feature type="transmembrane region" description="Helical" evidence="1">
    <location>
        <begin position="12"/>
        <end position="34"/>
    </location>
</feature>
<sequence>MHRLILKEFRTSRMYFFAGLLIVFSLSVLLPPFAVQDETHHFFRSVQISHGGMTGTRYTPTFSGGALPPDVIDFGHSFLSLSFDPHVRGSLSDIAAGNRFHWGGGVRPANFANTVIYPPVFYLPSAFSIFVTRYLHFDIMETFYIGRLFGGVVCLSARALYLCAVSADLAGVLSLYS</sequence>
<evidence type="ECO:0000313" key="3">
    <source>
        <dbReference type="Proteomes" id="UP000635278"/>
    </source>
</evidence>
<feature type="transmembrane region" description="Helical" evidence="1">
    <location>
        <begin position="116"/>
        <end position="136"/>
    </location>
</feature>
<organism evidence="2 3">
    <name type="scientific">Acetobacter musti</name>
    <dbReference type="NCBI Taxonomy" id="864732"/>
    <lineage>
        <taxon>Bacteria</taxon>
        <taxon>Pseudomonadati</taxon>
        <taxon>Pseudomonadota</taxon>
        <taxon>Alphaproteobacteria</taxon>
        <taxon>Acetobacterales</taxon>
        <taxon>Acetobacteraceae</taxon>
        <taxon>Acetobacter</taxon>
    </lineage>
</organism>
<dbReference type="InterPro" id="IPR018674">
    <property type="entry name" value="DUF2142_membrane"/>
</dbReference>